<dbReference type="Proteomes" id="UP000321922">
    <property type="component" value="Unassembled WGS sequence"/>
</dbReference>
<evidence type="ECO:0000256" key="1">
    <source>
        <dbReference type="SAM" id="SignalP"/>
    </source>
</evidence>
<dbReference type="InterPro" id="IPR008311">
    <property type="entry name" value="UCP028101"/>
</dbReference>
<keyword evidence="1" id="KW-0732">Signal</keyword>
<dbReference type="EMBL" id="BJXJ01000005">
    <property type="protein sequence ID" value="GEM74644.1"/>
    <property type="molecule type" value="Genomic_DNA"/>
</dbReference>
<dbReference type="RefSeq" id="WP_039980492.1">
    <property type="nucleotide sequence ID" value="NZ_BAOJ01000033.1"/>
</dbReference>
<feature type="chain" id="PRO_5021866764" description="DUF1513 domain-containing protein" evidence="1">
    <location>
        <begin position="29"/>
        <end position="366"/>
    </location>
</feature>
<evidence type="ECO:0000313" key="3">
    <source>
        <dbReference type="Proteomes" id="UP000321922"/>
    </source>
</evidence>
<dbReference type="Pfam" id="PF07433">
    <property type="entry name" value="DUF1513"/>
    <property type="match status" value="1"/>
</dbReference>
<name>A0A511QBG6_9VIBR</name>
<sequence length="366" mass="40275">MQLMVTDQTRRNLLKAALLGVSVPLIQAAGASMTSGTHTSNVSALIGCAILGRDQFAVIIANEYGQPLSMLPLPERGHGVATNKFGHAVVFGRRPGSYFMAFDYRTQQVLKLQHAMPDRYYYGHGVFSNDGTILFATEGQSKTSKGIIGVYDVHRQYKKIHEIKGFGIGPHEIIMQPNGILAVGVGGVHTYGREPLNLDSMEPNLSYLSQDGDVLEQVFMPDKKLSIRHLAHDGGDTILCGQQYRGDPDEYPALIAMHRRGEGFTLLKAEPEQWARFNHYVASIAATDEWVLATSPPGNCYGIWSKETGQLTELNALPDASGVVTYGNEFRVSSGSGGVIMHSPPYVKRHRSHDIIWDNHWAKITL</sequence>
<dbReference type="OrthoDB" id="5624218at2"/>
<feature type="signal peptide" evidence="1">
    <location>
        <begin position="1"/>
        <end position="28"/>
    </location>
</feature>
<organism evidence="2 3">
    <name type="scientific">Vibrio sagamiensis NBRC 104589</name>
    <dbReference type="NCBI Taxonomy" id="1219064"/>
    <lineage>
        <taxon>Bacteria</taxon>
        <taxon>Pseudomonadati</taxon>
        <taxon>Pseudomonadota</taxon>
        <taxon>Gammaproteobacteria</taxon>
        <taxon>Vibrionales</taxon>
        <taxon>Vibrionaceae</taxon>
        <taxon>Vibrio</taxon>
    </lineage>
</organism>
<evidence type="ECO:0000313" key="2">
    <source>
        <dbReference type="EMBL" id="GEM74644.1"/>
    </source>
</evidence>
<dbReference type="InterPro" id="IPR011044">
    <property type="entry name" value="Quino_amine_DH_bsu"/>
</dbReference>
<gene>
    <name evidence="2" type="ORF">VSA01S_07560</name>
</gene>
<proteinExistence type="predicted"/>
<keyword evidence="3" id="KW-1185">Reference proteome</keyword>
<evidence type="ECO:0008006" key="4">
    <source>
        <dbReference type="Google" id="ProtNLM"/>
    </source>
</evidence>
<dbReference type="PIRSF" id="PIRSF028101">
    <property type="entry name" value="UCP028101"/>
    <property type="match status" value="1"/>
</dbReference>
<protein>
    <recommendedName>
        <fullName evidence="4">DUF1513 domain-containing protein</fullName>
    </recommendedName>
</protein>
<accession>A0A511QBG6</accession>
<dbReference type="SUPFAM" id="SSF50969">
    <property type="entry name" value="YVTN repeat-like/Quinoprotein amine dehydrogenase"/>
    <property type="match status" value="1"/>
</dbReference>
<reference evidence="2 3" key="1">
    <citation type="submission" date="2019-07" db="EMBL/GenBank/DDBJ databases">
        <title>Whole genome shotgun sequence of Vibrio sagamiensis NBRC 104589.</title>
        <authorList>
            <person name="Hosoyama A."/>
            <person name="Uohara A."/>
            <person name="Ohji S."/>
            <person name="Ichikawa N."/>
        </authorList>
    </citation>
    <scope>NUCLEOTIDE SEQUENCE [LARGE SCALE GENOMIC DNA]</scope>
    <source>
        <strain evidence="2 3">NBRC 104589</strain>
    </source>
</reference>
<dbReference type="AlphaFoldDB" id="A0A511QBG6"/>
<comment type="caution">
    <text evidence="2">The sequence shown here is derived from an EMBL/GenBank/DDBJ whole genome shotgun (WGS) entry which is preliminary data.</text>
</comment>